<evidence type="ECO:0000256" key="3">
    <source>
        <dbReference type="ARBA" id="ARBA00022573"/>
    </source>
</evidence>
<keyword evidence="5 9" id="KW-0808">Transferase</keyword>
<keyword evidence="10" id="KW-1185">Reference proteome</keyword>
<dbReference type="OrthoDB" id="9804789at2"/>
<protein>
    <submittedName>
        <fullName evidence="9">Precorrin-2 C20-methyltransferase</fullName>
    </submittedName>
</protein>
<dbReference type="SUPFAM" id="SSF53790">
    <property type="entry name" value="Tetrapyrrole methylase"/>
    <property type="match status" value="1"/>
</dbReference>
<dbReference type="EMBL" id="CP021748">
    <property type="protein sequence ID" value="ARX82588.1"/>
    <property type="molecule type" value="Genomic_DNA"/>
</dbReference>
<dbReference type="CDD" id="cd11645">
    <property type="entry name" value="Precorrin_2_C20_MT"/>
    <property type="match status" value="1"/>
</dbReference>
<sequence length="246" mass="25549">MSGSGSRLIGVGVGPGDPELVTVKGVNALRGADVVVVPVMDTGERGRAEATVLHYVPEDRVVRVVFALNERTDRARREAAWDAAGERVAELLRERGTVAFATIGDPNVYSTFTYLAQTIEGLVPGVAVETVPGITAMQDLAARSGAVLTEGTEPLTLVPVTAGAAVLKDALAGPGTVVAYKFGRLAHEVAAALRETGRTEDAVWGSALGLPEESIRGAEELGDGPLPYLSTLIAPARRESGRGGKL</sequence>
<accession>A0A1Z1W840</accession>
<dbReference type="PIRSF" id="PIRSF036427">
    <property type="entry name" value="Precrrn-2_mtase"/>
    <property type="match status" value="1"/>
</dbReference>
<dbReference type="Gene3D" id="3.30.950.10">
    <property type="entry name" value="Methyltransferase, Cobalt-precorrin-4 Transmethylase, Domain 2"/>
    <property type="match status" value="1"/>
</dbReference>
<gene>
    <name evidence="9" type="primary">cobI-cbiL</name>
    <name evidence="9" type="ORF">SMD44_02001</name>
</gene>
<evidence type="ECO:0000259" key="8">
    <source>
        <dbReference type="Pfam" id="PF00590"/>
    </source>
</evidence>
<evidence type="ECO:0000256" key="5">
    <source>
        <dbReference type="ARBA" id="ARBA00022679"/>
    </source>
</evidence>
<dbReference type="Proteomes" id="UP000195880">
    <property type="component" value="Chromosome"/>
</dbReference>
<evidence type="ECO:0000256" key="7">
    <source>
        <dbReference type="PIRNR" id="PIRNR036427"/>
    </source>
</evidence>
<keyword evidence="3" id="KW-0169">Cobalamin biosynthesis</keyword>
<dbReference type="GO" id="GO:0032259">
    <property type="term" value="P:methylation"/>
    <property type="evidence" value="ECO:0007669"/>
    <property type="project" value="UniProtKB-KW"/>
</dbReference>
<dbReference type="Pfam" id="PF00590">
    <property type="entry name" value="TP_methylase"/>
    <property type="match status" value="1"/>
</dbReference>
<dbReference type="InterPro" id="IPR006364">
    <property type="entry name" value="CobI/CbiL/CobIJ_dom"/>
</dbReference>
<evidence type="ECO:0000313" key="10">
    <source>
        <dbReference type="Proteomes" id="UP000195880"/>
    </source>
</evidence>
<evidence type="ECO:0000256" key="1">
    <source>
        <dbReference type="ARBA" id="ARBA00004953"/>
    </source>
</evidence>
<dbReference type="Gene3D" id="3.40.1010.10">
    <property type="entry name" value="Cobalt-precorrin-4 Transmethylase, Domain 1"/>
    <property type="match status" value="1"/>
</dbReference>
<dbReference type="InterPro" id="IPR000878">
    <property type="entry name" value="4pyrrol_Mease"/>
</dbReference>
<dbReference type="GO" id="GO:0030788">
    <property type="term" value="F:precorrin-2 C20-methyltransferase activity"/>
    <property type="evidence" value="ECO:0007669"/>
    <property type="project" value="InterPro"/>
</dbReference>
<keyword evidence="4 9" id="KW-0489">Methyltransferase</keyword>
<dbReference type="STRING" id="67267.GCA_000716675_04946"/>
<name>A0A1Z1W840_9ACTN</name>
<dbReference type="AlphaFoldDB" id="A0A1Z1W840"/>
<feature type="domain" description="Tetrapyrrole methylase" evidence="8">
    <location>
        <begin position="7"/>
        <end position="216"/>
    </location>
</feature>
<dbReference type="eggNOG" id="COG2243">
    <property type="taxonomic scope" value="Bacteria"/>
</dbReference>
<dbReference type="InterPro" id="IPR012382">
    <property type="entry name" value="CobI/CbiL"/>
</dbReference>
<organism evidence="9 10">
    <name type="scientific">Streptomyces alboflavus</name>
    <dbReference type="NCBI Taxonomy" id="67267"/>
    <lineage>
        <taxon>Bacteria</taxon>
        <taxon>Bacillati</taxon>
        <taxon>Actinomycetota</taxon>
        <taxon>Actinomycetes</taxon>
        <taxon>Kitasatosporales</taxon>
        <taxon>Streptomycetaceae</taxon>
        <taxon>Streptomyces</taxon>
    </lineage>
</organism>
<dbReference type="PANTHER" id="PTHR43467:SF2">
    <property type="entry name" value="COBALT-PRECORRIN-2 C(20)-METHYLTRANSFERASE"/>
    <property type="match status" value="1"/>
</dbReference>
<dbReference type="InterPro" id="IPR014777">
    <property type="entry name" value="4pyrrole_Mease_sub1"/>
</dbReference>
<evidence type="ECO:0000256" key="6">
    <source>
        <dbReference type="ARBA" id="ARBA00022691"/>
    </source>
</evidence>
<dbReference type="GO" id="GO:0009236">
    <property type="term" value="P:cobalamin biosynthetic process"/>
    <property type="evidence" value="ECO:0007669"/>
    <property type="project" value="UniProtKB-UniRule"/>
</dbReference>
<dbReference type="UniPathway" id="UPA00148"/>
<comment type="similarity">
    <text evidence="2 7">Belongs to the precorrin methyltransferase family.</text>
</comment>
<reference evidence="9 10" key="1">
    <citation type="submission" date="2017-05" db="EMBL/GenBank/DDBJ databases">
        <title>Streptomyces alboflavus Genome sequencing and assembly.</title>
        <authorList>
            <person name="Wang Y."/>
            <person name="Du B."/>
            <person name="Ding Y."/>
            <person name="Liu H."/>
            <person name="Hou Q."/>
            <person name="Liu K."/>
            <person name="Wang C."/>
            <person name="Yao L."/>
        </authorList>
    </citation>
    <scope>NUCLEOTIDE SEQUENCE [LARGE SCALE GENOMIC DNA]</scope>
    <source>
        <strain evidence="9 10">MDJK44</strain>
    </source>
</reference>
<dbReference type="InterPro" id="IPR014776">
    <property type="entry name" value="4pyrrole_Mease_sub2"/>
</dbReference>
<keyword evidence="6" id="KW-0949">S-adenosyl-L-methionine</keyword>
<dbReference type="InterPro" id="IPR035996">
    <property type="entry name" value="4pyrrol_Methylase_sf"/>
</dbReference>
<dbReference type="NCBIfam" id="TIGR01467">
    <property type="entry name" value="cobI_cbiL"/>
    <property type="match status" value="1"/>
</dbReference>
<proteinExistence type="inferred from homology"/>
<evidence type="ECO:0000256" key="4">
    <source>
        <dbReference type="ARBA" id="ARBA00022603"/>
    </source>
</evidence>
<dbReference type="RefSeq" id="WP_030361320.1">
    <property type="nucleotide sequence ID" value="NZ_CP021748.1"/>
</dbReference>
<evidence type="ECO:0000256" key="2">
    <source>
        <dbReference type="ARBA" id="ARBA00005879"/>
    </source>
</evidence>
<dbReference type="KEGG" id="salf:SMD44_02001"/>
<dbReference type="PANTHER" id="PTHR43467">
    <property type="entry name" value="COBALT-PRECORRIN-2 C(20)-METHYLTRANSFERASE"/>
    <property type="match status" value="1"/>
</dbReference>
<evidence type="ECO:0000313" key="9">
    <source>
        <dbReference type="EMBL" id="ARX82588.1"/>
    </source>
</evidence>
<comment type="pathway">
    <text evidence="1">Cofactor biosynthesis; adenosylcobalamin biosynthesis.</text>
</comment>